<evidence type="ECO:0000313" key="1">
    <source>
        <dbReference type="EMBL" id="PKY01708.1"/>
    </source>
</evidence>
<evidence type="ECO:0000313" key="2">
    <source>
        <dbReference type="Proteomes" id="UP000234254"/>
    </source>
</evidence>
<proteinExistence type="predicted"/>
<reference evidence="1" key="1">
    <citation type="submission" date="2016-12" db="EMBL/GenBank/DDBJ databases">
        <title>The genomes of Aspergillus section Nigri reveals drivers in fungal speciation.</title>
        <authorList>
            <consortium name="DOE Joint Genome Institute"/>
            <person name="Vesth T.C."/>
            <person name="Nybo J."/>
            <person name="Theobald S."/>
            <person name="Brandl J."/>
            <person name="Frisvad J.C."/>
            <person name="Nielsen K.F."/>
            <person name="Lyhne E.K."/>
            <person name="Kogle M.E."/>
            <person name="Kuo A."/>
            <person name="Riley R."/>
            <person name="Clum A."/>
            <person name="Nolan M."/>
            <person name="Lipzen A."/>
            <person name="Salamov A."/>
            <person name="Henrissat B."/>
            <person name="Wiebenga A."/>
            <person name="De vries R.P."/>
            <person name="Grigoriev I.V."/>
            <person name="Mortensen U.H."/>
            <person name="Andersen M.R."/>
            <person name="Baker S.E."/>
        </authorList>
    </citation>
    <scope>NUCLEOTIDE SEQUENCE</scope>
    <source>
        <strain evidence="1">IBT 28561</strain>
    </source>
</reference>
<sequence>LRNWEERMMNGLDRKLGWLSNQIEPGRRPFHFTLLPNHWLNWETWVVVDPASRVPIPRKRLLGDPRFNKPYPKPQWGIKTKYPETIHTKAHTPQITSWRKEVNLHRRAFGIREVSVVELFDSSADEPPDGQVDPACWILRKPPQGVALSRKHEDTYYEGGAGWQETLGEWQRVQRGYRIRKAIYEGRANRTRVREIASGITRYYQMM</sequence>
<name>A0A2I1CVQ4_ASPC2</name>
<comment type="caution">
    <text evidence="1">The sequence shown here is derived from an EMBL/GenBank/DDBJ whole genome shotgun (WGS) entry which is preliminary data.</text>
</comment>
<dbReference type="AlphaFoldDB" id="A0A2I1CVQ4"/>
<gene>
    <name evidence="1" type="ORF">P168DRAFT_226205</name>
</gene>
<feature type="non-terminal residue" evidence="1">
    <location>
        <position position="207"/>
    </location>
</feature>
<keyword evidence="2" id="KW-1185">Reference proteome</keyword>
<dbReference type="GeneID" id="36540642"/>
<dbReference type="OrthoDB" id="5346728at2759"/>
<dbReference type="EMBL" id="MSFM01000011">
    <property type="protein sequence ID" value="PKY01708.1"/>
    <property type="molecule type" value="Genomic_DNA"/>
</dbReference>
<dbReference type="RefSeq" id="XP_024690302.1">
    <property type="nucleotide sequence ID" value="XM_024833118.1"/>
</dbReference>
<protein>
    <submittedName>
        <fullName evidence="1">Uncharacterized protein</fullName>
    </submittedName>
</protein>
<dbReference type="VEuPathDB" id="FungiDB:P168DRAFT_226205"/>
<feature type="non-terminal residue" evidence="1">
    <location>
        <position position="1"/>
    </location>
</feature>
<dbReference type="Proteomes" id="UP000234254">
    <property type="component" value="Unassembled WGS sequence"/>
</dbReference>
<accession>A0A2I1CVQ4</accession>
<organism evidence="1 2">
    <name type="scientific">Aspergillus campestris (strain IBT 28561)</name>
    <dbReference type="NCBI Taxonomy" id="1392248"/>
    <lineage>
        <taxon>Eukaryota</taxon>
        <taxon>Fungi</taxon>
        <taxon>Dikarya</taxon>
        <taxon>Ascomycota</taxon>
        <taxon>Pezizomycotina</taxon>
        <taxon>Eurotiomycetes</taxon>
        <taxon>Eurotiomycetidae</taxon>
        <taxon>Eurotiales</taxon>
        <taxon>Aspergillaceae</taxon>
        <taxon>Aspergillus</taxon>
        <taxon>Aspergillus subgen. Circumdati</taxon>
    </lineage>
</organism>